<evidence type="ECO:0000313" key="2">
    <source>
        <dbReference type="EMBL" id="MBB3773734.1"/>
    </source>
</evidence>
<feature type="domain" description="Shedu protein SduA C-terminal" evidence="1">
    <location>
        <begin position="284"/>
        <end position="442"/>
    </location>
</feature>
<comment type="caution">
    <text evidence="2">The sequence shown here is derived from an EMBL/GenBank/DDBJ whole genome shotgun (WGS) entry which is preliminary data.</text>
</comment>
<dbReference type="AlphaFoldDB" id="A0A839ZG32"/>
<protein>
    <recommendedName>
        <fullName evidence="1">Shedu protein SduA C-terminal domain-containing protein</fullName>
    </recommendedName>
</protein>
<reference evidence="2 3" key="1">
    <citation type="submission" date="2020-08" db="EMBL/GenBank/DDBJ databases">
        <title>Genomic Encyclopedia of Type Strains, Phase IV (KMG-IV): sequencing the most valuable type-strain genomes for metagenomic binning, comparative biology and taxonomic classification.</title>
        <authorList>
            <person name="Goeker M."/>
        </authorList>
    </citation>
    <scope>NUCLEOTIDE SEQUENCE [LARGE SCALE GENOMIC DNA]</scope>
    <source>
        <strain evidence="2 3">DSM 5895</strain>
    </source>
</reference>
<sequence length="462" mass="51257">MTNADDQAPLSPRLTFSEVHPGHVEAHIEPLWRPEWAIFAGRSPTDPRPSGSLLSYDATCSTLIIRPLVTNLSTRFLEPKHGPITELVFEDFRASLPETEQDVSDLLRGLPTGFSTSFEFGLGVEKEYLPIIEAVRRVRGVTCLVLTRSHKTGPDESLFYLTYDDYDDVRRAIHRVTQRYRAEARIDRTILAHNEILTALDPVKYPKATRAYAPGTVFKLLSRRGEASKLSRDDGKALIKILKAATPGLAQDAEQLFALGQEVERVSLEVMLQRFEALLTKAGSEAQWQSLLDQNPFILTLVFGYPIVRLARQGAVGGWRLSGGGGKVADYVVKNQLTRSIALVELKTPKTDLVVGDYRKGVPGISAKLTGAVMQVLDQRLKLQKSLPLLQSEDPDLRSAEAYGIDCIVIAGMTPQEPAAMKSFELFRSGLRDVRIFTFDELAAKMRALLDVLASEPDPRMS</sequence>
<dbReference type="Proteomes" id="UP000533469">
    <property type="component" value="Unassembled WGS sequence"/>
</dbReference>
<dbReference type="EMBL" id="JACICD010000014">
    <property type="protein sequence ID" value="MBB3773734.1"/>
    <property type="molecule type" value="Genomic_DNA"/>
</dbReference>
<dbReference type="RefSeq" id="WP_183191946.1">
    <property type="nucleotide sequence ID" value="NZ_JACICD010000014.1"/>
</dbReference>
<dbReference type="InterPro" id="IPR025359">
    <property type="entry name" value="SduA_C"/>
</dbReference>
<evidence type="ECO:0000313" key="3">
    <source>
        <dbReference type="Proteomes" id="UP000533469"/>
    </source>
</evidence>
<accession>A0A839ZG32</accession>
<dbReference type="Pfam" id="PF14082">
    <property type="entry name" value="SduA_C"/>
    <property type="match status" value="1"/>
</dbReference>
<name>A0A839ZG32_9HYPH</name>
<organism evidence="2 3">
    <name type="scientific">Ancylobacter tetraedralis</name>
    <dbReference type="NCBI Taxonomy" id="217068"/>
    <lineage>
        <taxon>Bacteria</taxon>
        <taxon>Pseudomonadati</taxon>
        <taxon>Pseudomonadota</taxon>
        <taxon>Alphaproteobacteria</taxon>
        <taxon>Hyphomicrobiales</taxon>
        <taxon>Xanthobacteraceae</taxon>
        <taxon>Ancylobacter</taxon>
    </lineage>
</organism>
<keyword evidence="3" id="KW-1185">Reference proteome</keyword>
<proteinExistence type="predicted"/>
<gene>
    <name evidence="2" type="ORF">FHS55_004378</name>
</gene>
<evidence type="ECO:0000259" key="1">
    <source>
        <dbReference type="Pfam" id="PF14082"/>
    </source>
</evidence>